<dbReference type="AlphaFoldDB" id="A0AA48RAT9"/>
<dbReference type="EMBL" id="OY288114">
    <property type="protein sequence ID" value="CAJ0890066.1"/>
    <property type="molecule type" value="Genomic_DNA"/>
</dbReference>
<gene>
    <name evidence="1" type="ORF">AMST5_04014</name>
</gene>
<evidence type="ECO:0000313" key="1">
    <source>
        <dbReference type="EMBL" id="CAJ0890066.1"/>
    </source>
</evidence>
<reference evidence="1" key="1">
    <citation type="submission" date="2023-07" db="EMBL/GenBank/DDBJ databases">
        <authorList>
            <person name="Pelsma A.J. K."/>
        </authorList>
    </citation>
    <scope>NUCLEOTIDE SEQUENCE</scope>
</reference>
<sequence>MARFALLLLTLGLATPAWAFEWDDGRGAFPFRPVTTRRYEAVRDVEGASALHAVSTTHPRSRLILRSTFSGPHLH</sequence>
<accession>A0AA48RAT9</accession>
<name>A0AA48RAT9_9ZZZZ</name>
<protein>
    <submittedName>
        <fullName evidence="1">Uncharacterized protein</fullName>
    </submittedName>
</protein>
<organism evidence="1">
    <name type="scientific">freshwater sediment metagenome</name>
    <dbReference type="NCBI Taxonomy" id="556182"/>
    <lineage>
        <taxon>unclassified sequences</taxon>
        <taxon>metagenomes</taxon>
        <taxon>ecological metagenomes</taxon>
    </lineage>
</organism>
<proteinExistence type="predicted"/>